<reference evidence="1 2" key="1">
    <citation type="submission" date="2018-09" db="EMBL/GenBank/DDBJ databases">
        <title>Nocardia yunnanensis sp. nov., an actinomycete isolated from a soil sample.</title>
        <authorList>
            <person name="Zhang J."/>
        </authorList>
    </citation>
    <scope>NUCLEOTIDE SEQUENCE [LARGE SCALE GENOMIC DNA]</scope>
    <source>
        <strain evidence="1 2">CFHS0054</strain>
    </source>
</reference>
<protein>
    <submittedName>
        <fullName evidence="1">Pyridoxamine 5'-phosphate oxidase family protein</fullName>
    </submittedName>
</protein>
<keyword evidence="2" id="KW-1185">Reference proteome</keyword>
<proteinExistence type="predicted"/>
<dbReference type="AlphaFoldDB" id="A0A386ZB98"/>
<name>A0A386ZB98_9NOCA</name>
<dbReference type="EMBL" id="CP032568">
    <property type="protein sequence ID" value="AYF74900.1"/>
    <property type="molecule type" value="Genomic_DNA"/>
</dbReference>
<dbReference type="RefSeq" id="WP_120736884.1">
    <property type="nucleotide sequence ID" value="NZ_CP032568.1"/>
</dbReference>
<dbReference type="Pfam" id="PF12900">
    <property type="entry name" value="Pyridox_ox_2"/>
    <property type="match status" value="1"/>
</dbReference>
<dbReference type="KEGG" id="nyu:D7D52_14670"/>
<dbReference type="InterPro" id="IPR012349">
    <property type="entry name" value="Split_barrel_FMN-bd"/>
</dbReference>
<dbReference type="OrthoDB" id="3212118at2"/>
<dbReference type="Gene3D" id="2.30.110.10">
    <property type="entry name" value="Electron Transport, Fmn-binding Protein, Chain A"/>
    <property type="match status" value="1"/>
</dbReference>
<organism evidence="1 2">
    <name type="scientific">Nocardia yunnanensis</name>
    <dbReference type="NCBI Taxonomy" id="2382165"/>
    <lineage>
        <taxon>Bacteria</taxon>
        <taxon>Bacillati</taxon>
        <taxon>Actinomycetota</taxon>
        <taxon>Actinomycetes</taxon>
        <taxon>Mycobacteriales</taxon>
        <taxon>Nocardiaceae</taxon>
        <taxon>Nocardia</taxon>
    </lineage>
</organism>
<sequence length="145" mass="16310">MIPIEDNRPRRTVDLTTEEAWKLLGAATFGRVVYTQHALPAIRPVNHLVDDGMIIIRNRLSSRFTTSVYESETVVAFEADSIDPIRHTGWAVIVTGIARPVEDPDHCLRYGRQLQPWVDKATDTLIAIEPTIVTGIRLLDETHPS</sequence>
<dbReference type="InterPro" id="IPR024747">
    <property type="entry name" value="Pyridox_Oxase-rel"/>
</dbReference>
<gene>
    <name evidence="1" type="ORF">D7D52_14670</name>
</gene>
<evidence type="ECO:0000313" key="1">
    <source>
        <dbReference type="EMBL" id="AYF74900.1"/>
    </source>
</evidence>
<dbReference type="SUPFAM" id="SSF50475">
    <property type="entry name" value="FMN-binding split barrel"/>
    <property type="match status" value="1"/>
</dbReference>
<dbReference type="Proteomes" id="UP000267164">
    <property type="component" value="Chromosome"/>
</dbReference>
<accession>A0A386ZB98</accession>
<evidence type="ECO:0000313" key="2">
    <source>
        <dbReference type="Proteomes" id="UP000267164"/>
    </source>
</evidence>